<dbReference type="EMBL" id="CAADRP010001719">
    <property type="protein sequence ID" value="VFU50144.1"/>
    <property type="molecule type" value="Genomic_DNA"/>
</dbReference>
<name>A0A6N2MBE0_SALVM</name>
<protein>
    <submittedName>
        <fullName evidence="2">Uncharacterized protein</fullName>
    </submittedName>
</protein>
<reference evidence="2" key="1">
    <citation type="submission" date="2019-03" db="EMBL/GenBank/DDBJ databases">
        <authorList>
            <person name="Mank J."/>
            <person name="Almeida P."/>
        </authorList>
    </citation>
    <scope>NUCLEOTIDE SEQUENCE</scope>
    <source>
        <strain evidence="2">78183</strain>
    </source>
</reference>
<dbReference type="PANTHER" id="PTHR12832">
    <property type="entry name" value="TESTIS-SPECIFIC PROTEIN PBS13 T-COMPLEX 11"/>
    <property type="match status" value="1"/>
</dbReference>
<accession>A0A6N2MBE0</accession>
<dbReference type="AlphaFoldDB" id="A0A6N2MBE0"/>
<dbReference type="Pfam" id="PF05794">
    <property type="entry name" value="Tcp11"/>
    <property type="match status" value="1"/>
</dbReference>
<dbReference type="GO" id="GO:0007165">
    <property type="term" value="P:signal transduction"/>
    <property type="evidence" value="ECO:0007669"/>
    <property type="project" value="TreeGrafter"/>
</dbReference>
<sequence length="105" mass="12062">MIGSFNFWKHEITEAIDLDLLSQVLKSGNLDIGYCGKIRRFALVTLQRLSSPAKEDEMKALHQKLLKELAETCQTQDELKHPHIAAMIKGLRSVLEQIQRLVKYE</sequence>
<comment type="similarity">
    <text evidence="1">Belongs to the TCP11 family.</text>
</comment>
<dbReference type="InterPro" id="IPR008862">
    <property type="entry name" value="Tcp11"/>
</dbReference>
<evidence type="ECO:0000313" key="2">
    <source>
        <dbReference type="EMBL" id="VFU50144.1"/>
    </source>
</evidence>
<organism evidence="2">
    <name type="scientific">Salix viminalis</name>
    <name type="common">Common osier</name>
    <name type="synonym">Basket willow</name>
    <dbReference type="NCBI Taxonomy" id="40686"/>
    <lineage>
        <taxon>Eukaryota</taxon>
        <taxon>Viridiplantae</taxon>
        <taxon>Streptophyta</taxon>
        <taxon>Embryophyta</taxon>
        <taxon>Tracheophyta</taxon>
        <taxon>Spermatophyta</taxon>
        <taxon>Magnoliopsida</taxon>
        <taxon>eudicotyledons</taxon>
        <taxon>Gunneridae</taxon>
        <taxon>Pentapetalae</taxon>
        <taxon>rosids</taxon>
        <taxon>fabids</taxon>
        <taxon>Malpighiales</taxon>
        <taxon>Salicaceae</taxon>
        <taxon>Saliceae</taxon>
        <taxon>Salix</taxon>
    </lineage>
</organism>
<gene>
    <name evidence="2" type="ORF">SVIM_LOCUS333125</name>
</gene>
<dbReference type="PANTHER" id="PTHR12832:SF34">
    <property type="entry name" value="T-COMPLEX PROTEIN 11"/>
    <property type="match status" value="1"/>
</dbReference>
<proteinExistence type="inferred from homology"/>
<evidence type="ECO:0000256" key="1">
    <source>
        <dbReference type="ARBA" id="ARBA00010954"/>
    </source>
</evidence>